<dbReference type="AlphaFoldDB" id="X0Z606"/>
<dbReference type="PANTHER" id="PTHR47099:SF1">
    <property type="entry name" value="METHYLCOBAMIDE:COM METHYLTRANSFERASE MTBA"/>
    <property type="match status" value="1"/>
</dbReference>
<name>X0Z606_9ZZZZ</name>
<reference evidence="2" key="1">
    <citation type="journal article" date="2014" name="Front. Microbiol.">
        <title>High frequency of phylogenetically diverse reductive dehalogenase-homologous genes in deep subseafloor sedimentary metagenomes.</title>
        <authorList>
            <person name="Kawai M."/>
            <person name="Futagami T."/>
            <person name="Toyoda A."/>
            <person name="Takaki Y."/>
            <person name="Nishi S."/>
            <person name="Hori S."/>
            <person name="Arai W."/>
            <person name="Tsubouchi T."/>
            <person name="Morono Y."/>
            <person name="Uchiyama I."/>
            <person name="Ito T."/>
            <person name="Fujiyama A."/>
            <person name="Inagaki F."/>
            <person name="Takami H."/>
        </authorList>
    </citation>
    <scope>NUCLEOTIDE SEQUENCE</scope>
    <source>
        <strain evidence="2">Expedition CK06-06</strain>
    </source>
</reference>
<dbReference type="InterPro" id="IPR052024">
    <property type="entry name" value="Methanogen_methyltrans"/>
</dbReference>
<dbReference type="InterPro" id="IPR000257">
    <property type="entry name" value="Uroporphyrinogen_deCOase"/>
</dbReference>
<gene>
    <name evidence="2" type="ORF">S01H4_16104</name>
</gene>
<evidence type="ECO:0000313" key="2">
    <source>
        <dbReference type="EMBL" id="GAG53832.1"/>
    </source>
</evidence>
<evidence type="ECO:0000259" key="1">
    <source>
        <dbReference type="Pfam" id="PF01208"/>
    </source>
</evidence>
<dbReference type="SUPFAM" id="SSF51726">
    <property type="entry name" value="UROD/MetE-like"/>
    <property type="match status" value="1"/>
</dbReference>
<dbReference type="PANTHER" id="PTHR47099">
    <property type="entry name" value="METHYLCOBAMIDE:COM METHYLTRANSFERASE MTBA"/>
    <property type="match status" value="1"/>
</dbReference>
<dbReference type="Gene3D" id="3.20.20.210">
    <property type="match status" value="1"/>
</dbReference>
<comment type="caution">
    <text evidence="2">The sequence shown here is derived from an EMBL/GenBank/DDBJ whole genome shotgun (WGS) entry which is preliminary data.</text>
</comment>
<organism evidence="2">
    <name type="scientific">marine sediment metagenome</name>
    <dbReference type="NCBI Taxonomy" id="412755"/>
    <lineage>
        <taxon>unclassified sequences</taxon>
        <taxon>metagenomes</taxon>
        <taxon>ecological metagenomes</taxon>
    </lineage>
</organism>
<sequence>MDAYRGVINYLRWEWKEPKIFDTFQQIVVADEKLRERFGADVRGSFPDPPDNWTLKIDPEENSYIDEWGIKYHRPSGGFYYDIARHPLESASLEEIKKYKFPDPYNPGRVKRLKERYKNLYHDTDYALIIYCPTGGVFEHSYFLRGIEKLYEDMASNLEVIDCLAARVAEWQMGFWDNVLSAIGEYVQIVQVGDDLGHQDGLLFSPQIYKKYYKPREKMIISSIKKKTNAKIYFHCCGAIYELIPDLIEIGIDILNPVQIRAKGMDSRKLKKEFGKDITFWGGGCDPQKILPYGSPKDVEQEVRKRIDDFAPGGGFVFASVHNIQANTSPQNIQIMFETALEYGRYS</sequence>
<dbReference type="InterPro" id="IPR038071">
    <property type="entry name" value="UROD/MetE-like_sf"/>
</dbReference>
<dbReference type="GO" id="GO:0006779">
    <property type="term" value="P:porphyrin-containing compound biosynthetic process"/>
    <property type="evidence" value="ECO:0007669"/>
    <property type="project" value="InterPro"/>
</dbReference>
<dbReference type="GO" id="GO:0004853">
    <property type="term" value="F:uroporphyrinogen decarboxylase activity"/>
    <property type="evidence" value="ECO:0007669"/>
    <property type="project" value="InterPro"/>
</dbReference>
<dbReference type="Pfam" id="PF01208">
    <property type="entry name" value="URO-D"/>
    <property type="match status" value="1"/>
</dbReference>
<accession>X0Z606</accession>
<dbReference type="EMBL" id="BART01007054">
    <property type="protein sequence ID" value="GAG53832.1"/>
    <property type="molecule type" value="Genomic_DNA"/>
</dbReference>
<feature type="domain" description="Uroporphyrinogen decarboxylase (URO-D)" evidence="1">
    <location>
        <begin position="92"/>
        <end position="342"/>
    </location>
</feature>
<protein>
    <recommendedName>
        <fullName evidence="1">Uroporphyrinogen decarboxylase (URO-D) domain-containing protein</fullName>
    </recommendedName>
</protein>
<proteinExistence type="predicted"/>